<keyword evidence="2" id="KW-0808">Transferase</keyword>
<dbReference type="PANTHER" id="PTHR22603:SF66">
    <property type="entry name" value="ETHANOLAMINE KINASE"/>
    <property type="match status" value="1"/>
</dbReference>
<dbReference type="InterPro" id="IPR029044">
    <property type="entry name" value="Nucleotide-diphossugar_trans"/>
</dbReference>
<proteinExistence type="predicted"/>
<dbReference type="SUPFAM" id="SSF56112">
    <property type="entry name" value="Protein kinase-like (PK-like)"/>
    <property type="match status" value="1"/>
</dbReference>
<gene>
    <name evidence="2" type="ORF">SY212_15410</name>
</gene>
<dbReference type="InterPro" id="IPR036390">
    <property type="entry name" value="WH_DNA-bd_sf"/>
</dbReference>
<dbReference type="CDD" id="cd05151">
    <property type="entry name" value="ChoK-like"/>
    <property type="match status" value="1"/>
</dbReference>
<dbReference type="InterPro" id="IPR011009">
    <property type="entry name" value="Kinase-like_dom_sf"/>
</dbReference>
<evidence type="ECO:0000259" key="1">
    <source>
        <dbReference type="Pfam" id="PF12804"/>
    </source>
</evidence>
<dbReference type="Proteomes" id="UP000494265">
    <property type="component" value="Unassembled WGS sequence"/>
</dbReference>
<dbReference type="SUPFAM" id="SSF46785">
    <property type="entry name" value="Winged helix' DNA-binding domain"/>
    <property type="match status" value="1"/>
</dbReference>
<dbReference type="Pfam" id="PF01633">
    <property type="entry name" value="Choline_kinase"/>
    <property type="match status" value="1"/>
</dbReference>
<organism evidence="2">
    <name type="scientific">Ligilactobacillus agilis</name>
    <dbReference type="NCBI Taxonomy" id="1601"/>
    <lineage>
        <taxon>Bacteria</taxon>
        <taxon>Bacillati</taxon>
        <taxon>Bacillota</taxon>
        <taxon>Bacilli</taxon>
        <taxon>Lactobacillales</taxon>
        <taxon>Lactobacillaceae</taxon>
        <taxon>Ligilactobacillus</taxon>
    </lineage>
</organism>
<dbReference type="Gene3D" id="3.30.200.20">
    <property type="entry name" value="Phosphorylase Kinase, domain 1"/>
    <property type="match status" value="1"/>
</dbReference>
<dbReference type="InterPro" id="IPR025877">
    <property type="entry name" value="MobA-like_NTP_Trfase"/>
</dbReference>
<feature type="domain" description="MobA-like NTP transferase" evidence="1">
    <location>
        <begin position="66"/>
        <end position="168"/>
    </location>
</feature>
<evidence type="ECO:0000313" key="2">
    <source>
        <dbReference type="EMBL" id="GET06511.1"/>
    </source>
</evidence>
<name>A0A6F9XML4_9LACO</name>
<dbReference type="EMBL" id="BLAM01000150">
    <property type="protein sequence ID" value="GET06511.1"/>
    <property type="molecule type" value="Genomic_DNA"/>
</dbReference>
<dbReference type="Pfam" id="PF13412">
    <property type="entry name" value="HTH_24"/>
    <property type="match status" value="1"/>
</dbReference>
<dbReference type="GO" id="GO:0005737">
    <property type="term" value="C:cytoplasm"/>
    <property type="evidence" value="ECO:0007669"/>
    <property type="project" value="TreeGrafter"/>
</dbReference>
<dbReference type="Pfam" id="PF12804">
    <property type="entry name" value="NTP_transf_3"/>
    <property type="match status" value="1"/>
</dbReference>
<dbReference type="GO" id="GO:0016779">
    <property type="term" value="F:nucleotidyltransferase activity"/>
    <property type="evidence" value="ECO:0007669"/>
    <property type="project" value="UniProtKB-ARBA"/>
</dbReference>
<dbReference type="GO" id="GO:0006646">
    <property type="term" value="P:phosphatidylethanolamine biosynthetic process"/>
    <property type="evidence" value="ECO:0007669"/>
    <property type="project" value="TreeGrafter"/>
</dbReference>
<reference evidence="2" key="1">
    <citation type="submission" date="2019-10" db="EMBL/GenBank/DDBJ databases">
        <title>Lactobacillus agilis SY212 Whole Genome Sequencing Project.</title>
        <authorList>
            <person name="Suzuki S."/>
            <person name="Endo A."/>
            <person name="Maeno S."/>
            <person name="Shiwa Y."/>
            <person name="Matsutani M."/>
            <person name="Kajikawa A."/>
        </authorList>
    </citation>
    <scope>NUCLEOTIDE SEQUENCE</scope>
    <source>
        <strain evidence="2">SY212</strain>
    </source>
</reference>
<dbReference type="SUPFAM" id="SSF53448">
    <property type="entry name" value="Nucleotide-diphospho-sugar transferases"/>
    <property type="match status" value="1"/>
</dbReference>
<keyword evidence="2" id="KW-0418">Kinase</keyword>
<dbReference type="Gene3D" id="3.90.1200.10">
    <property type="match status" value="1"/>
</dbReference>
<accession>A0A6F9XML4</accession>
<dbReference type="GO" id="GO:0004305">
    <property type="term" value="F:ethanolamine kinase activity"/>
    <property type="evidence" value="ECO:0007669"/>
    <property type="project" value="TreeGrafter"/>
</dbReference>
<dbReference type="AlphaFoldDB" id="A0A6F9XML4"/>
<dbReference type="RefSeq" id="WP_172584911.1">
    <property type="nucleotide sequence ID" value="NZ_BLAM01000150.1"/>
</dbReference>
<dbReference type="Gene3D" id="3.90.550.10">
    <property type="entry name" value="Spore Coat Polysaccharide Biosynthesis Protein SpsA, Chain A"/>
    <property type="match status" value="1"/>
</dbReference>
<dbReference type="PANTHER" id="PTHR22603">
    <property type="entry name" value="CHOLINE/ETHANOALAMINE KINASE"/>
    <property type="match status" value="1"/>
</dbReference>
<sequence>MNKKETAILRYLKNNDSKVTQRKIAEDVGLSLGSVNNTVKKLVANKILDEELNIIEDSMFEKPKRAIILAAGYGMRMVPINTEYPKGLLEVKGQPLIERLIKQLHMVGVHDIKVVVGFMKEQYEYLIDDFDIELVVNQHYSDRKNLYSLSLACQQQSLEKTYIVPCDIYAKENPFKKEEISSWYMVTNQLTKNSDVKVSRNFDLKTIRTAEIGNKMIGISYVSKTDGKYYTNRLQDFVESSEHDKEYWETILNHNGTYQVLANIMSVGKVYEINTYEELRNLNSNSNQLNNDTISLLSEILNVDNNSIKDITVLKKGMTNRSFLFSCKDKKYIMRIPGEGSNELIDRQKEAKIYELLEKEKITENVLYINPNNGYKLTEFVAGARNCNIDDNSDLEKCMETLRKFHSLKLKADFEFNLYNQIDFYEELRGANSNYRDYDFVKERVLGLKDYIDTLTKDYILCHIDANPDNFLIDKAGNVMLIDWEYAAMQDPDVDIAMFAIYAMYDRKQTDNLINIYYQNQCDDETRTKIYAYMAICGLLWSNWCEYKNSLGVDFGEYSLKQYRYAKEYSKLVYEILEGKENE</sequence>
<protein>
    <submittedName>
        <fullName evidence="2">Choline kinase</fullName>
    </submittedName>
</protein>
<comment type="caution">
    <text evidence="2">The sequence shown here is derived from an EMBL/GenBank/DDBJ whole genome shotgun (WGS) entry which is preliminary data.</text>
</comment>